<evidence type="ECO:0000313" key="2">
    <source>
        <dbReference type="Proteomes" id="UP000003082"/>
    </source>
</evidence>
<protein>
    <submittedName>
        <fullName evidence="1">Uncharacterized protein</fullName>
    </submittedName>
</protein>
<dbReference type="AlphaFoldDB" id="B9D492"/>
<gene>
    <name evidence="1" type="ORF">CAMRE0001_2189</name>
</gene>
<dbReference type="EMBL" id="ACFU01000025">
    <property type="protein sequence ID" value="EEF13229.1"/>
    <property type="molecule type" value="Genomic_DNA"/>
</dbReference>
<accession>B9D492</accession>
<sequence>MLKFYRFSADDGRKFSLRRKRKKLTGLLKFYFLILAA</sequence>
<comment type="caution">
    <text evidence="1">The sequence shown here is derived from an EMBL/GenBank/DDBJ whole genome shotgun (WGS) entry which is preliminary data.</text>
</comment>
<reference evidence="1 2" key="1">
    <citation type="submission" date="2008-08" db="EMBL/GenBank/DDBJ databases">
        <authorList>
            <person name="Madupu R."/>
            <person name="Durkin A.S."/>
            <person name="Torralba M."/>
            <person name="Methe B."/>
            <person name="Sutton G.G."/>
            <person name="Strausberg R.L."/>
            <person name="Nelson K.E."/>
        </authorList>
    </citation>
    <scope>NUCLEOTIDE SEQUENCE [LARGE SCALE GENOMIC DNA]</scope>
    <source>
        <strain evidence="1 2">RM3267</strain>
    </source>
</reference>
<organism evidence="1 2">
    <name type="scientific">Campylobacter rectus RM3267</name>
    <dbReference type="NCBI Taxonomy" id="553218"/>
    <lineage>
        <taxon>Bacteria</taxon>
        <taxon>Pseudomonadati</taxon>
        <taxon>Campylobacterota</taxon>
        <taxon>Epsilonproteobacteria</taxon>
        <taxon>Campylobacterales</taxon>
        <taxon>Campylobacteraceae</taxon>
        <taxon>Campylobacter</taxon>
    </lineage>
</organism>
<evidence type="ECO:0000313" key="1">
    <source>
        <dbReference type="EMBL" id="EEF13229.1"/>
    </source>
</evidence>
<dbReference type="STRING" id="553218.CAMRE0001_2189"/>
<dbReference type="Proteomes" id="UP000003082">
    <property type="component" value="Unassembled WGS sequence"/>
</dbReference>
<proteinExistence type="predicted"/>
<keyword evidence="2" id="KW-1185">Reference proteome</keyword>
<name>B9D492_CAMRE</name>